<dbReference type="InterPro" id="IPR036322">
    <property type="entry name" value="WD40_repeat_dom_sf"/>
</dbReference>
<dbReference type="GO" id="GO:0036156">
    <property type="term" value="C:inner dynein arm"/>
    <property type="evidence" value="ECO:0007669"/>
    <property type="project" value="TreeGrafter"/>
</dbReference>
<dbReference type="GO" id="GO:0045503">
    <property type="term" value="F:dynein light chain binding"/>
    <property type="evidence" value="ECO:0007669"/>
    <property type="project" value="TreeGrafter"/>
</dbReference>
<keyword evidence="2" id="KW-0853">WD repeat</keyword>
<dbReference type="AlphaFoldDB" id="A0A8C6V341"/>
<evidence type="ECO:0000256" key="2">
    <source>
        <dbReference type="ARBA" id="ARBA00022574"/>
    </source>
</evidence>
<dbReference type="PANTHER" id="PTHR12442:SF5">
    <property type="entry name" value="DYNEIN AXONEMAL INTERMEDIATE CHAIN 3"/>
    <property type="match status" value="1"/>
</dbReference>
<reference evidence="4" key="2">
    <citation type="submission" date="2025-09" db="UniProtKB">
        <authorList>
            <consortium name="Ensembl"/>
        </authorList>
    </citation>
    <scope>IDENTIFICATION</scope>
</reference>
<proteinExistence type="predicted"/>
<dbReference type="PANTHER" id="PTHR12442">
    <property type="entry name" value="DYNEIN INTERMEDIATE CHAIN"/>
    <property type="match status" value="1"/>
</dbReference>
<dbReference type="Gene3D" id="2.130.10.10">
    <property type="entry name" value="YVTN repeat-like/Quinoprotein amine dehydrogenase"/>
    <property type="match status" value="2"/>
</dbReference>
<evidence type="ECO:0000313" key="4">
    <source>
        <dbReference type="Ensembl" id="ENSNMLP00000044999.1"/>
    </source>
</evidence>
<reference evidence="4" key="1">
    <citation type="submission" date="2025-08" db="UniProtKB">
        <authorList>
            <consortium name="Ensembl"/>
        </authorList>
    </citation>
    <scope>IDENTIFICATION</scope>
</reference>
<evidence type="ECO:0000256" key="1">
    <source>
        <dbReference type="ARBA" id="ARBA00022490"/>
    </source>
</evidence>
<protein>
    <recommendedName>
        <fullName evidence="6">WD repeat domain 63</fullName>
    </recommendedName>
</protein>
<evidence type="ECO:0008006" key="6">
    <source>
        <dbReference type="Google" id="ProtNLM"/>
    </source>
</evidence>
<organism evidence="4 5">
    <name type="scientific">Neogobius melanostomus</name>
    <name type="common">round goby</name>
    <dbReference type="NCBI Taxonomy" id="47308"/>
    <lineage>
        <taxon>Eukaryota</taxon>
        <taxon>Metazoa</taxon>
        <taxon>Chordata</taxon>
        <taxon>Craniata</taxon>
        <taxon>Vertebrata</taxon>
        <taxon>Euteleostomi</taxon>
        <taxon>Actinopterygii</taxon>
        <taxon>Neopterygii</taxon>
        <taxon>Teleostei</taxon>
        <taxon>Neoteleostei</taxon>
        <taxon>Acanthomorphata</taxon>
        <taxon>Gobiaria</taxon>
        <taxon>Gobiiformes</taxon>
        <taxon>Gobioidei</taxon>
        <taxon>Gobiidae</taxon>
        <taxon>Benthophilinae</taxon>
        <taxon>Neogobiini</taxon>
        <taxon>Neogobius</taxon>
    </lineage>
</organism>
<dbReference type="SUPFAM" id="SSF50978">
    <property type="entry name" value="WD40 repeat-like"/>
    <property type="match status" value="1"/>
</dbReference>
<keyword evidence="1" id="KW-0963">Cytoplasm</keyword>
<sequence length="792" mass="90975">KWLLKRPLLIHFATPKHNPNICVSSTSITHKEHPKDIFPLVLTTVTQVLFECEADEDVTADSPYKLLLKDDILQDMRKRAAVSDFSPVKKTIQEYPEDELLLVYDRDFTYGNNFYLVLTPEAKDKLLKPQPPKPPSPVEPVIEICKTPEPIPWVSLGSEVEIEEESVKETREKLWFKFSRVRRKFGTAVCFSDRSAADVKDGYLECASYQDSRFSIKQMQRDSAGRSSFTKYCKCPEQFQEEECKELIQSKYLKNFLDICYASSSTGNHYEYLCDDWKDQGVDTDEGDWSVQAAEGLKLCQTFTDQKHIKDKHISCLNWHPTLYGKQVFLSKESRKPVAPSFILFYSFVDPDTPQLLLECPDDILAFKFSPSDPNIIVGGCVNGQVMDPLFLSCSVYIAIIVYYYRYYVTLLCYTPENKMNVVRHSAVSAFEHNHKAPVTDVHWLPQTFQVNLIIRSVSDCCVKTLCTSCIFCLSSSLLFWDIRVATLLSQTVADKKPKVNQTSPYSAPETFKHLDRTWTPLTDKITGECEMKEPQFCSCCDAPCRPYRQSYFPEKKITSGHNLETNRLPLLPVVRYRFSTCFSPSEKIYLEHIQNSFTLFRCVITSYLSVVSLLATGRKPLHCLAIHHWFVNTVQRSPFFKDIILTTGRWDFAIWKEGVMDAPIFQCSRSEQLYTVGCWSPSRPAVFFIGREDGSIELWNLLEKTSEPTQILAHIISARISCIKPWDASSKQHLLAVCDDLGMIRVFEISRAFYAPIKNEVADWITDNCIAQMLPRAIKHHSEFLSIAFLY</sequence>
<dbReference type="InterPro" id="IPR050687">
    <property type="entry name" value="Dynein_IC"/>
</dbReference>
<dbReference type="GO" id="GO:0045504">
    <property type="term" value="F:dynein heavy chain binding"/>
    <property type="evidence" value="ECO:0007669"/>
    <property type="project" value="TreeGrafter"/>
</dbReference>
<evidence type="ECO:0000256" key="3">
    <source>
        <dbReference type="ARBA" id="ARBA00022737"/>
    </source>
</evidence>
<accession>A0A8C6V341</accession>
<dbReference type="Ensembl" id="ENSNMLT00000049938.1">
    <property type="protein sequence ID" value="ENSNMLP00000044999.1"/>
    <property type="gene ID" value="ENSNMLG00000027175.1"/>
</dbReference>
<dbReference type="InterPro" id="IPR015943">
    <property type="entry name" value="WD40/YVTN_repeat-like_dom_sf"/>
</dbReference>
<dbReference type="Proteomes" id="UP000694523">
    <property type="component" value="Unplaced"/>
</dbReference>
<keyword evidence="3" id="KW-0677">Repeat</keyword>
<dbReference type="GO" id="GO:0060294">
    <property type="term" value="P:cilium movement involved in cell motility"/>
    <property type="evidence" value="ECO:0007669"/>
    <property type="project" value="TreeGrafter"/>
</dbReference>
<keyword evidence="5" id="KW-1185">Reference proteome</keyword>
<evidence type="ECO:0000313" key="5">
    <source>
        <dbReference type="Proteomes" id="UP000694523"/>
    </source>
</evidence>
<name>A0A8C6V341_9GOBI</name>
<dbReference type="GO" id="GO:0036159">
    <property type="term" value="P:inner dynein arm assembly"/>
    <property type="evidence" value="ECO:0007669"/>
    <property type="project" value="TreeGrafter"/>
</dbReference>